<dbReference type="PROSITE" id="PS00107">
    <property type="entry name" value="PROTEIN_KINASE_ATP"/>
    <property type="match status" value="1"/>
</dbReference>
<evidence type="ECO:0000256" key="5">
    <source>
        <dbReference type="ARBA" id="ARBA00022553"/>
    </source>
</evidence>
<evidence type="ECO:0000256" key="1">
    <source>
        <dbReference type="ARBA" id="ARBA00004192"/>
    </source>
</evidence>
<evidence type="ECO:0000256" key="14">
    <source>
        <dbReference type="PIRSR" id="PIRSR037993-2"/>
    </source>
</evidence>
<comment type="subcellular location">
    <subcellularLocation>
        <location evidence="1">Host cytoplasm</location>
    </subcellularLocation>
</comment>
<dbReference type="Gene3D" id="3.30.200.20">
    <property type="entry name" value="Phosphorylase Kinase, domain 1"/>
    <property type="match status" value="1"/>
</dbReference>
<comment type="caution">
    <text evidence="18">The sequence shown here is derived from an EMBL/GenBank/DDBJ whole genome shotgun (WGS) entry which is preliminary data.</text>
</comment>
<comment type="catalytic activity">
    <reaction evidence="12">
        <text>L-seryl-[protein] + ATP = O-phospho-L-seryl-[protein] + ADP + H(+)</text>
        <dbReference type="Rhea" id="RHEA:17989"/>
        <dbReference type="Rhea" id="RHEA-COMP:9863"/>
        <dbReference type="Rhea" id="RHEA-COMP:11604"/>
        <dbReference type="ChEBI" id="CHEBI:15378"/>
        <dbReference type="ChEBI" id="CHEBI:29999"/>
        <dbReference type="ChEBI" id="CHEBI:30616"/>
        <dbReference type="ChEBI" id="CHEBI:83421"/>
        <dbReference type="ChEBI" id="CHEBI:456216"/>
        <dbReference type="EC" id="2.7.11.1"/>
    </reaction>
</comment>
<dbReference type="PROSITE" id="PS00108">
    <property type="entry name" value="PROTEIN_KINASE_ST"/>
    <property type="match status" value="1"/>
</dbReference>
<dbReference type="Gene3D" id="1.10.510.10">
    <property type="entry name" value="Transferase(Phosphotransferase) domain 1"/>
    <property type="match status" value="1"/>
</dbReference>
<evidence type="ECO:0000256" key="2">
    <source>
        <dbReference type="ARBA" id="ARBA00012513"/>
    </source>
</evidence>
<dbReference type="EC" id="2.7.11.1" evidence="2"/>
<dbReference type="PANTHER" id="PTHR22984">
    <property type="entry name" value="SERINE/THREONINE-PROTEIN KINASE PIM"/>
    <property type="match status" value="1"/>
</dbReference>
<dbReference type="Pfam" id="PF00069">
    <property type="entry name" value="Pkinase"/>
    <property type="match status" value="1"/>
</dbReference>
<feature type="domain" description="Protein kinase" evidence="17">
    <location>
        <begin position="53"/>
        <end position="384"/>
    </location>
</feature>
<evidence type="ECO:0000313" key="19">
    <source>
        <dbReference type="Proteomes" id="UP000663879"/>
    </source>
</evidence>
<evidence type="ECO:0000256" key="7">
    <source>
        <dbReference type="ARBA" id="ARBA00022741"/>
    </source>
</evidence>
<keyword evidence="19" id="KW-1185">Reference proteome</keyword>
<comment type="catalytic activity">
    <reaction evidence="11">
        <text>L-threonyl-[protein] + ATP = O-phospho-L-threonyl-[protein] + ADP + H(+)</text>
        <dbReference type="Rhea" id="RHEA:46608"/>
        <dbReference type="Rhea" id="RHEA-COMP:11060"/>
        <dbReference type="Rhea" id="RHEA-COMP:11605"/>
        <dbReference type="ChEBI" id="CHEBI:15378"/>
        <dbReference type="ChEBI" id="CHEBI:30013"/>
        <dbReference type="ChEBI" id="CHEBI:30616"/>
        <dbReference type="ChEBI" id="CHEBI:61977"/>
        <dbReference type="ChEBI" id="CHEBI:456216"/>
        <dbReference type="EC" id="2.7.11.1"/>
    </reaction>
</comment>
<evidence type="ECO:0000256" key="11">
    <source>
        <dbReference type="ARBA" id="ARBA00047899"/>
    </source>
</evidence>
<dbReference type="EMBL" id="CAJNOC010000269">
    <property type="protein sequence ID" value="CAF0736462.1"/>
    <property type="molecule type" value="Genomic_DNA"/>
</dbReference>
<reference evidence="18" key="1">
    <citation type="submission" date="2021-02" db="EMBL/GenBank/DDBJ databases">
        <authorList>
            <person name="Nowell W R."/>
        </authorList>
    </citation>
    <scope>NUCLEOTIDE SEQUENCE</scope>
    <source>
        <strain evidence="18">Ploen Becks lab</strain>
    </source>
</reference>
<dbReference type="PANTHER" id="PTHR22984:SF25">
    <property type="entry name" value="PROTEIN KINASE DOMAIN-CONTAINING PROTEIN"/>
    <property type="match status" value="1"/>
</dbReference>
<feature type="binding site" evidence="14 15">
    <location>
        <position position="82"/>
    </location>
    <ligand>
        <name>ATP</name>
        <dbReference type="ChEBI" id="CHEBI:30616"/>
    </ligand>
</feature>
<name>A0A813NAT6_9BILA</name>
<keyword evidence="8" id="KW-0418">Kinase</keyword>
<dbReference type="OrthoDB" id="10252171at2759"/>
<keyword evidence="5" id="KW-0597">Phosphoprotein</keyword>
<evidence type="ECO:0000256" key="10">
    <source>
        <dbReference type="ARBA" id="ARBA00023200"/>
    </source>
</evidence>
<evidence type="ECO:0000256" key="13">
    <source>
        <dbReference type="PIRSR" id="PIRSR037993-1"/>
    </source>
</evidence>
<accession>A0A813NAT6</accession>
<protein>
    <recommendedName>
        <fullName evidence="3">Serine/threonine-protein kinase 1</fullName>
        <ecNumber evidence="2">2.7.11.1</ecNumber>
    </recommendedName>
</protein>
<evidence type="ECO:0000256" key="3">
    <source>
        <dbReference type="ARBA" id="ARBA00016885"/>
    </source>
</evidence>
<feature type="binding site" evidence="14">
    <location>
        <begin position="59"/>
        <end position="67"/>
    </location>
    <ligand>
        <name>ATP</name>
        <dbReference type="ChEBI" id="CHEBI:30616"/>
    </ligand>
</feature>
<dbReference type="GO" id="GO:0005737">
    <property type="term" value="C:cytoplasm"/>
    <property type="evidence" value="ECO:0007669"/>
    <property type="project" value="TreeGrafter"/>
</dbReference>
<dbReference type="PROSITE" id="PS50011">
    <property type="entry name" value="PROTEIN_KINASE_DOM"/>
    <property type="match status" value="1"/>
</dbReference>
<evidence type="ECO:0000256" key="15">
    <source>
        <dbReference type="PROSITE-ProRule" id="PRU10141"/>
    </source>
</evidence>
<dbReference type="Proteomes" id="UP000663879">
    <property type="component" value="Unassembled WGS sequence"/>
</dbReference>
<keyword evidence="4 16" id="KW-0723">Serine/threonine-protein kinase</keyword>
<feature type="binding site" evidence="14">
    <location>
        <position position="186"/>
    </location>
    <ligand>
        <name>ATP</name>
        <dbReference type="ChEBI" id="CHEBI:30616"/>
    </ligand>
</feature>
<evidence type="ECO:0000259" key="17">
    <source>
        <dbReference type="PROSITE" id="PS50011"/>
    </source>
</evidence>
<dbReference type="AlphaFoldDB" id="A0A813NAT6"/>
<sequence>MSQFLVRNSAPMASIESLEDLNENLNVKCNLTSGMDIQKPEFLDSNFEYKGYYKFGRILGKGSFGTVVECFRKSDNKPIAMKFFKKKAIHKWIPESVILDETVDFNLLQKSEFFSEANKNRLLPSEVACLLRASKIDGIVKILDYIPPSDAVNLEPSQETSCSSSDCSDTEMKSLKDDSIIGIVLERDPNEICLFDYLIQMDYLEEDEARVIFKQIVNISLDLLENLIYHGDLKSENILINPMTKKIKIIDFGSAQINDINVTSNSNQRVKRGSLSKCNSKSLMTKPVRTFRGTNLYKPPEFIVHHCFYPRPSTVWTFGILLYDMVCGHFPFDKDSDVLTHQDKEIEFVRSDLSENFRDLIKKCLAFYVADRLNIEKVLGHPWMNA</sequence>
<proteinExistence type="inferred from homology"/>
<keyword evidence="10" id="KW-1035">Host cytoplasm</keyword>
<evidence type="ECO:0000256" key="12">
    <source>
        <dbReference type="ARBA" id="ARBA00048679"/>
    </source>
</evidence>
<evidence type="ECO:0000256" key="9">
    <source>
        <dbReference type="ARBA" id="ARBA00022840"/>
    </source>
</evidence>
<keyword evidence="7 15" id="KW-0547">Nucleotide-binding</keyword>
<keyword evidence="6" id="KW-0808">Transferase</keyword>
<dbReference type="InterPro" id="IPR008271">
    <property type="entry name" value="Ser/Thr_kinase_AS"/>
</dbReference>
<gene>
    <name evidence="18" type="ORF">OXX778_LOCUS3151</name>
</gene>
<dbReference type="PIRSF" id="PIRSF037993">
    <property type="entry name" value="STPK_Pim-1"/>
    <property type="match status" value="1"/>
</dbReference>
<evidence type="ECO:0000256" key="8">
    <source>
        <dbReference type="ARBA" id="ARBA00022777"/>
    </source>
</evidence>
<dbReference type="SMART" id="SM00220">
    <property type="entry name" value="S_TKc"/>
    <property type="match status" value="1"/>
</dbReference>
<dbReference type="GO" id="GO:0030430">
    <property type="term" value="C:host cell cytoplasm"/>
    <property type="evidence" value="ECO:0007669"/>
    <property type="project" value="UniProtKB-SubCell"/>
</dbReference>
<dbReference type="SUPFAM" id="SSF56112">
    <property type="entry name" value="Protein kinase-like (PK-like)"/>
    <property type="match status" value="1"/>
</dbReference>
<dbReference type="InterPro" id="IPR051138">
    <property type="entry name" value="PIM_Ser/Thr_kinase"/>
</dbReference>
<dbReference type="InterPro" id="IPR017348">
    <property type="entry name" value="PIM1/2/3"/>
</dbReference>
<feature type="active site" description="Proton acceptor" evidence="13">
    <location>
        <position position="232"/>
    </location>
</feature>
<keyword evidence="9 14" id="KW-0067">ATP-binding</keyword>
<dbReference type="GO" id="GO:0004674">
    <property type="term" value="F:protein serine/threonine kinase activity"/>
    <property type="evidence" value="ECO:0007669"/>
    <property type="project" value="UniProtKB-KW"/>
</dbReference>
<dbReference type="GO" id="GO:0005524">
    <property type="term" value="F:ATP binding"/>
    <property type="evidence" value="ECO:0007669"/>
    <property type="project" value="UniProtKB-UniRule"/>
</dbReference>
<evidence type="ECO:0000256" key="6">
    <source>
        <dbReference type="ARBA" id="ARBA00022679"/>
    </source>
</evidence>
<comment type="similarity">
    <text evidence="16">Belongs to the protein kinase superfamily.</text>
</comment>
<dbReference type="InterPro" id="IPR000719">
    <property type="entry name" value="Prot_kinase_dom"/>
</dbReference>
<dbReference type="InterPro" id="IPR017441">
    <property type="entry name" value="Protein_kinase_ATP_BS"/>
</dbReference>
<evidence type="ECO:0000313" key="18">
    <source>
        <dbReference type="EMBL" id="CAF0736462.1"/>
    </source>
</evidence>
<evidence type="ECO:0000256" key="4">
    <source>
        <dbReference type="ARBA" id="ARBA00022527"/>
    </source>
</evidence>
<dbReference type="InterPro" id="IPR011009">
    <property type="entry name" value="Kinase-like_dom_sf"/>
</dbReference>
<evidence type="ECO:0000256" key="16">
    <source>
        <dbReference type="RuleBase" id="RU000304"/>
    </source>
</evidence>
<dbReference type="GO" id="GO:0043066">
    <property type="term" value="P:negative regulation of apoptotic process"/>
    <property type="evidence" value="ECO:0007669"/>
    <property type="project" value="InterPro"/>
</dbReference>
<organism evidence="18 19">
    <name type="scientific">Brachionus calyciflorus</name>
    <dbReference type="NCBI Taxonomy" id="104777"/>
    <lineage>
        <taxon>Eukaryota</taxon>
        <taxon>Metazoa</taxon>
        <taxon>Spiralia</taxon>
        <taxon>Gnathifera</taxon>
        <taxon>Rotifera</taxon>
        <taxon>Eurotatoria</taxon>
        <taxon>Monogononta</taxon>
        <taxon>Pseudotrocha</taxon>
        <taxon>Ploima</taxon>
        <taxon>Brachionidae</taxon>
        <taxon>Brachionus</taxon>
    </lineage>
</organism>